<protein>
    <recommendedName>
        <fullName evidence="2">Zinc finger CCHC domain-containing protein</fullName>
    </recommendedName>
</protein>
<feature type="compositionally biased region" description="Gly residues" evidence="1">
    <location>
        <begin position="321"/>
        <end position="334"/>
    </location>
</feature>
<feature type="domain" description="Zinc finger CCHC" evidence="2">
    <location>
        <begin position="58"/>
        <end position="121"/>
    </location>
</feature>
<dbReference type="PANTHER" id="PTHR46486">
    <property type="entry name" value="CCHC-TYPE DOMAIN-CONTAINING PROTEIN"/>
    <property type="match status" value="1"/>
</dbReference>
<accession>A0A9Q1EAU7</accession>
<proteinExistence type="predicted"/>
<dbReference type="Proteomes" id="UP001152622">
    <property type="component" value="Chromosome 20"/>
</dbReference>
<name>A0A9Q1EAU7_SYNKA</name>
<reference evidence="3" key="1">
    <citation type="journal article" date="2023" name="Science">
        <title>Genome structures resolve the early diversification of teleost fishes.</title>
        <authorList>
            <person name="Parey E."/>
            <person name="Louis A."/>
            <person name="Montfort J."/>
            <person name="Bouchez O."/>
            <person name="Roques C."/>
            <person name="Iampietro C."/>
            <person name="Lluch J."/>
            <person name="Castinel A."/>
            <person name="Donnadieu C."/>
            <person name="Desvignes T."/>
            <person name="Floi Bucao C."/>
            <person name="Jouanno E."/>
            <person name="Wen M."/>
            <person name="Mejri S."/>
            <person name="Dirks R."/>
            <person name="Jansen H."/>
            <person name="Henkel C."/>
            <person name="Chen W.J."/>
            <person name="Zahm M."/>
            <person name="Cabau C."/>
            <person name="Klopp C."/>
            <person name="Thompson A.W."/>
            <person name="Robinson-Rechavi M."/>
            <person name="Braasch I."/>
            <person name="Lecointre G."/>
            <person name="Bobe J."/>
            <person name="Postlethwait J.H."/>
            <person name="Berthelot C."/>
            <person name="Roest Crollius H."/>
            <person name="Guiguen Y."/>
        </authorList>
    </citation>
    <scope>NUCLEOTIDE SEQUENCE</scope>
    <source>
        <strain evidence="3">WJC10195</strain>
    </source>
</reference>
<feature type="region of interest" description="Disordered" evidence="1">
    <location>
        <begin position="134"/>
        <end position="199"/>
    </location>
</feature>
<organism evidence="3 4">
    <name type="scientific">Synaphobranchus kaupii</name>
    <name type="common">Kaup's arrowtooth eel</name>
    <dbReference type="NCBI Taxonomy" id="118154"/>
    <lineage>
        <taxon>Eukaryota</taxon>
        <taxon>Metazoa</taxon>
        <taxon>Chordata</taxon>
        <taxon>Craniata</taxon>
        <taxon>Vertebrata</taxon>
        <taxon>Euteleostomi</taxon>
        <taxon>Actinopterygii</taxon>
        <taxon>Neopterygii</taxon>
        <taxon>Teleostei</taxon>
        <taxon>Anguilliformes</taxon>
        <taxon>Synaphobranchidae</taxon>
        <taxon>Synaphobranchus</taxon>
    </lineage>
</organism>
<gene>
    <name evidence="3" type="ORF">SKAU_G00387030</name>
</gene>
<evidence type="ECO:0000256" key="1">
    <source>
        <dbReference type="SAM" id="MobiDB-lite"/>
    </source>
</evidence>
<dbReference type="AlphaFoldDB" id="A0A9Q1EAU7"/>
<dbReference type="OrthoDB" id="8952792at2759"/>
<evidence type="ECO:0000313" key="3">
    <source>
        <dbReference type="EMBL" id="KAJ8335361.1"/>
    </source>
</evidence>
<feature type="compositionally biased region" description="Low complexity" evidence="1">
    <location>
        <begin position="146"/>
        <end position="167"/>
    </location>
</feature>
<dbReference type="Pfam" id="PF23058">
    <property type="entry name" value="RBD_ZCCHC3_2nd"/>
    <property type="match status" value="1"/>
</dbReference>
<evidence type="ECO:0000259" key="2">
    <source>
        <dbReference type="Pfam" id="PF23058"/>
    </source>
</evidence>
<comment type="caution">
    <text evidence="3">The sequence shown here is derived from an EMBL/GenBank/DDBJ whole genome shotgun (WGS) entry which is preliminary data.</text>
</comment>
<keyword evidence="4" id="KW-1185">Reference proteome</keyword>
<dbReference type="PANTHER" id="PTHR46486:SF1">
    <property type="entry name" value="CCHC-TYPE DOMAIN-CONTAINING PROTEIN"/>
    <property type="match status" value="1"/>
</dbReference>
<evidence type="ECO:0000313" key="4">
    <source>
        <dbReference type="Proteomes" id="UP001152622"/>
    </source>
</evidence>
<feature type="region of interest" description="Disordered" evidence="1">
    <location>
        <begin position="215"/>
        <end position="246"/>
    </location>
</feature>
<dbReference type="EMBL" id="JAINUF010000020">
    <property type="protein sequence ID" value="KAJ8335361.1"/>
    <property type="molecule type" value="Genomic_DNA"/>
</dbReference>
<sequence length="352" mass="37426">MVFCLQRNSAAGAYDLSLDSAAAFGTVKSRWKEKACEEPLSGFSISSLESEGLKVVTVHMYNPYVADEVLRRFLSRYGEVLSEARWLRDGHGIWTGKRQFRVQLKKEARGFEGFLHPPALFAEVSFMWENRPSLQGVSGRSKDLCRGSSGRPGSSASQEPTEEGQGPEQREQTGVEVETSESSVAPAQQEGGPEAGGVEKVVECMKKAVAGFGRGRRPREVDKPGEISSGDGGEEGGVVAKGKKKKRAKKKEVEELAFQVAQTLSGLPPSGFPTSLAGFQEGEAGAGPAGVGQEVVMDEDLGGVFSLERVELQLSPASEGGCFGPWDAGGGTGDDGTMDKFRLEGGEGEGVI</sequence>
<dbReference type="InterPro" id="IPR057811">
    <property type="entry name" value="RBD_ZCCHC3_2nd"/>
</dbReference>
<feature type="region of interest" description="Disordered" evidence="1">
    <location>
        <begin position="317"/>
        <end position="352"/>
    </location>
</feature>